<evidence type="ECO:0000313" key="2">
    <source>
        <dbReference type="EMBL" id="TCO52286.1"/>
    </source>
</evidence>
<proteinExistence type="predicted"/>
<dbReference type="EMBL" id="SLWS01000012">
    <property type="protein sequence ID" value="TCO52286.1"/>
    <property type="molecule type" value="Genomic_DNA"/>
</dbReference>
<dbReference type="PROSITE" id="PS50043">
    <property type="entry name" value="HTH_LUXR_2"/>
    <property type="match status" value="1"/>
</dbReference>
<gene>
    <name evidence="2" type="ORF">EV192_11217</name>
</gene>
<protein>
    <submittedName>
        <fullName evidence="2">Regulatory LuxR family protein</fullName>
    </submittedName>
</protein>
<dbReference type="GO" id="GO:0003677">
    <property type="term" value="F:DNA binding"/>
    <property type="evidence" value="ECO:0007669"/>
    <property type="project" value="InterPro"/>
</dbReference>
<sequence length="338" mass="36291">MPRGAAVPSLVKWGLSADADLAYRDLVAFGPRTTGELARDLAISGRRAQAAIEELAAAGAASPEPNAPDRRRRLPSWRPAAAAELVPELRRRKAGVVDLGGYARRHRRLLDTLAPAGGLRANHLADRATTRRRIAEISAVERWEHLTVSTERTFTPEAVAAALPLDRQLVARGVQLRACGVPSGNGEGMPPELSYAIVGTEYRECPEVPAKLMVIDRRVALPPVDPLDLDAGTYEIDDPDAVGALVNLFEHLWSTGIEPRRSGVPTIELSPREKVILGLLADGHTDSSAAKHLGISQRTIAYTLRALMDRVGVDNRFQLGLTLGATRAVPPPTGSPEG</sequence>
<dbReference type="PANTHER" id="PTHR34293:SF1">
    <property type="entry name" value="HTH-TYPE TRANSCRIPTIONAL REGULATOR TRMBL2"/>
    <property type="match status" value="1"/>
</dbReference>
<dbReference type="Gene3D" id="1.10.10.10">
    <property type="entry name" value="Winged helix-like DNA-binding domain superfamily/Winged helix DNA-binding domain"/>
    <property type="match status" value="1"/>
</dbReference>
<dbReference type="InterPro" id="IPR051797">
    <property type="entry name" value="TrmB-like"/>
</dbReference>
<comment type="caution">
    <text evidence="2">The sequence shown here is derived from an EMBL/GenBank/DDBJ whole genome shotgun (WGS) entry which is preliminary data.</text>
</comment>
<dbReference type="SMART" id="SM00421">
    <property type="entry name" value="HTH_LUXR"/>
    <property type="match status" value="1"/>
</dbReference>
<feature type="domain" description="HTH luxR-type" evidence="1">
    <location>
        <begin position="262"/>
        <end position="327"/>
    </location>
</feature>
<name>A0A4R2J6W5_9PSEU</name>
<dbReference type="GO" id="GO:0006355">
    <property type="term" value="P:regulation of DNA-templated transcription"/>
    <property type="evidence" value="ECO:0007669"/>
    <property type="project" value="InterPro"/>
</dbReference>
<keyword evidence="3" id="KW-1185">Reference proteome</keyword>
<dbReference type="InterPro" id="IPR000792">
    <property type="entry name" value="Tscrpt_reg_LuxR_C"/>
</dbReference>
<dbReference type="PANTHER" id="PTHR34293">
    <property type="entry name" value="HTH-TYPE TRANSCRIPTIONAL REGULATOR TRMBL2"/>
    <property type="match status" value="1"/>
</dbReference>
<evidence type="ECO:0000313" key="3">
    <source>
        <dbReference type="Proteomes" id="UP000295680"/>
    </source>
</evidence>
<dbReference type="CDD" id="cd06170">
    <property type="entry name" value="LuxR_C_like"/>
    <property type="match status" value="1"/>
</dbReference>
<dbReference type="Proteomes" id="UP000295680">
    <property type="component" value="Unassembled WGS sequence"/>
</dbReference>
<dbReference type="Pfam" id="PF00196">
    <property type="entry name" value="GerE"/>
    <property type="match status" value="1"/>
</dbReference>
<reference evidence="2 3" key="1">
    <citation type="submission" date="2019-03" db="EMBL/GenBank/DDBJ databases">
        <title>Genomic Encyclopedia of Type Strains, Phase IV (KMG-IV): sequencing the most valuable type-strain genomes for metagenomic binning, comparative biology and taxonomic classification.</title>
        <authorList>
            <person name="Goeker M."/>
        </authorList>
    </citation>
    <scope>NUCLEOTIDE SEQUENCE [LARGE SCALE GENOMIC DNA]</scope>
    <source>
        <strain evidence="2 3">DSM 45934</strain>
    </source>
</reference>
<evidence type="ECO:0000259" key="1">
    <source>
        <dbReference type="PROSITE" id="PS50043"/>
    </source>
</evidence>
<accession>A0A4R2J6W5</accession>
<dbReference type="SUPFAM" id="SSF46894">
    <property type="entry name" value="C-terminal effector domain of the bipartite response regulators"/>
    <property type="match status" value="1"/>
</dbReference>
<organism evidence="2 3">
    <name type="scientific">Actinocrispum wychmicini</name>
    <dbReference type="NCBI Taxonomy" id="1213861"/>
    <lineage>
        <taxon>Bacteria</taxon>
        <taxon>Bacillati</taxon>
        <taxon>Actinomycetota</taxon>
        <taxon>Actinomycetes</taxon>
        <taxon>Pseudonocardiales</taxon>
        <taxon>Pseudonocardiaceae</taxon>
        <taxon>Actinocrispum</taxon>
    </lineage>
</organism>
<dbReference type="InterPro" id="IPR016032">
    <property type="entry name" value="Sig_transdc_resp-reg_C-effctor"/>
</dbReference>
<dbReference type="AlphaFoldDB" id="A0A4R2J6W5"/>
<dbReference type="InterPro" id="IPR036388">
    <property type="entry name" value="WH-like_DNA-bd_sf"/>
</dbReference>